<protein>
    <submittedName>
        <fullName evidence="1">Uncharacterized protein</fullName>
    </submittedName>
</protein>
<organism evidence="1 2">
    <name type="scientific">Artomyces pyxidatus</name>
    <dbReference type="NCBI Taxonomy" id="48021"/>
    <lineage>
        <taxon>Eukaryota</taxon>
        <taxon>Fungi</taxon>
        <taxon>Dikarya</taxon>
        <taxon>Basidiomycota</taxon>
        <taxon>Agaricomycotina</taxon>
        <taxon>Agaricomycetes</taxon>
        <taxon>Russulales</taxon>
        <taxon>Auriscalpiaceae</taxon>
        <taxon>Artomyces</taxon>
    </lineage>
</organism>
<keyword evidence="2" id="KW-1185">Reference proteome</keyword>
<evidence type="ECO:0000313" key="2">
    <source>
        <dbReference type="Proteomes" id="UP000814140"/>
    </source>
</evidence>
<proteinExistence type="predicted"/>
<evidence type="ECO:0000313" key="1">
    <source>
        <dbReference type="EMBL" id="KAI0055035.1"/>
    </source>
</evidence>
<dbReference type="Proteomes" id="UP000814140">
    <property type="component" value="Unassembled WGS sequence"/>
</dbReference>
<reference evidence="1" key="2">
    <citation type="journal article" date="2022" name="New Phytol.">
        <title>Evolutionary transition to the ectomycorrhizal habit in the genomes of a hyperdiverse lineage of mushroom-forming fungi.</title>
        <authorList>
            <person name="Looney B."/>
            <person name="Miyauchi S."/>
            <person name="Morin E."/>
            <person name="Drula E."/>
            <person name="Courty P.E."/>
            <person name="Kohler A."/>
            <person name="Kuo A."/>
            <person name="LaButti K."/>
            <person name="Pangilinan J."/>
            <person name="Lipzen A."/>
            <person name="Riley R."/>
            <person name="Andreopoulos W."/>
            <person name="He G."/>
            <person name="Johnson J."/>
            <person name="Nolan M."/>
            <person name="Tritt A."/>
            <person name="Barry K.W."/>
            <person name="Grigoriev I.V."/>
            <person name="Nagy L.G."/>
            <person name="Hibbett D."/>
            <person name="Henrissat B."/>
            <person name="Matheny P.B."/>
            <person name="Labbe J."/>
            <person name="Martin F.M."/>
        </authorList>
    </citation>
    <scope>NUCLEOTIDE SEQUENCE</scope>
    <source>
        <strain evidence="1">HHB10654</strain>
    </source>
</reference>
<gene>
    <name evidence="1" type="ORF">BV25DRAFT_1922153</name>
</gene>
<reference evidence="1" key="1">
    <citation type="submission" date="2021-03" db="EMBL/GenBank/DDBJ databases">
        <authorList>
            <consortium name="DOE Joint Genome Institute"/>
            <person name="Ahrendt S."/>
            <person name="Looney B.P."/>
            <person name="Miyauchi S."/>
            <person name="Morin E."/>
            <person name="Drula E."/>
            <person name="Courty P.E."/>
            <person name="Chicoki N."/>
            <person name="Fauchery L."/>
            <person name="Kohler A."/>
            <person name="Kuo A."/>
            <person name="Labutti K."/>
            <person name="Pangilinan J."/>
            <person name="Lipzen A."/>
            <person name="Riley R."/>
            <person name="Andreopoulos W."/>
            <person name="He G."/>
            <person name="Johnson J."/>
            <person name="Barry K.W."/>
            <person name="Grigoriev I.V."/>
            <person name="Nagy L."/>
            <person name="Hibbett D."/>
            <person name="Henrissat B."/>
            <person name="Matheny P.B."/>
            <person name="Labbe J."/>
            <person name="Martin F."/>
        </authorList>
    </citation>
    <scope>NUCLEOTIDE SEQUENCE</scope>
    <source>
        <strain evidence="1">HHB10654</strain>
    </source>
</reference>
<comment type="caution">
    <text evidence="1">The sequence shown here is derived from an EMBL/GenBank/DDBJ whole genome shotgun (WGS) entry which is preliminary data.</text>
</comment>
<accession>A0ACB8SGH6</accession>
<name>A0ACB8SGH6_9AGAM</name>
<sequence>MVRVVVDAIAEEIQHLAETVGSIKLSFEPRTPAPSARVGASPAEPTEGTSRSSRLPLNATYGIGPSSPLAPSPLARERRGGSTEQTGPVWVVFAGLQPGIYFTEEEKNLAVAGIDDRNRWWELFDDVKEARTAFSEARRYGELKVVLASPAESSRTPAEAHSSAGAPVVPSSSAAPAEPVDQSQASPQAPTTEAGPTQVNGGNRNRNVAWVVFRGRKPGIYRTWDEAQMQLCGVSEASHSVFRSWDVAQAVYANARRNGRVEAVP</sequence>
<dbReference type="EMBL" id="MU277317">
    <property type="protein sequence ID" value="KAI0055035.1"/>
    <property type="molecule type" value="Genomic_DNA"/>
</dbReference>